<dbReference type="PANTHER" id="PTHR23315">
    <property type="entry name" value="U BOX DOMAIN-CONTAINING"/>
    <property type="match status" value="1"/>
</dbReference>
<dbReference type="OrthoDB" id="10064100at2759"/>
<dbReference type="Proteomes" id="UP000015453">
    <property type="component" value="Unassembled WGS sequence"/>
</dbReference>
<organism evidence="3 4">
    <name type="scientific">Genlisea aurea</name>
    <dbReference type="NCBI Taxonomy" id="192259"/>
    <lineage>
        <taxon>Eukaryota</taxon>
        <taxon>Viridiplantae</taxon>
        <taxon>Streptophyta</taxon>
        <taxon>Embryophyta</taxon>
        <taxon>Tracheophyta</taxon>
        <taxon>Spermatophyta</taxon>
        <taxon>Magnoliopsida</taxon>
        <taxon>eudicotyledons</taxon>
        <taxon>Gunneridae</taxon>
        <taxon>Pentapetalae</taxon>
        <taxon>asterids</taxon>
        <taxon>lamiids</taxon>
        <taxon>Lamiales</taxon>
        <taxon>Lentibulariaceae</taxon>
        <taxon>Genlisea</taxon>
    </lineage>
</organism>
<dbReference type="InterPro" id="IPR011989">
    <property type="entry name" value="ARM-like"/>
</dbReference>
<feature type="domain" description="U-box" evidence="2">
    <location>
        <begin position="74"/>
        <end position="212"/>
    </location>
</feature>
<keyword evidence="4" id="KW-1185">Reference proteome</keyword>
<evidence type="ECO:0000259" key="2">
    <source>
        <dbReference type="Pfam" id="PF25598"/>
    </source>
</evidence>
<evidence type="ECO:0000313" key="3">
    <source>
        <dbReference type="EMBL" id="EPS63498.1"/>
    </source>
</evidence>
<proteinExistence type="predicted"/>
<dbReference type="AlphaFoldDB" id="S8DKX2"/>
<dbReference type="EMBL" id="AUSU01005444">
    <property type="protein sequence ID" value="EPS63498.1"/>
    <property type="molecule type" value="Genomic_DNA"/>
</dbReference>
<evidence type="ECO:0000313" key="4">
    <source>
        <dbReference type="Proteomes" id="UP000015453"/>
    </source>
</evidence>
<protein>
    <recommendedName>
        <fullName evidence="2">U-box domain-containing protein</fullName>
    </recommendedName>
</protein>
<reference evidence="3 4" key="1">
    <citation type="journal article" date="2013" name="BMC Genomics">
        <title>The miniature genome of a carnivorous plant Genlisea aurea contains a low number of genes and short non-coding sequences.</title>
        <authorList>
            <person name="Leushkin E.V."/>
            <person name="Sutormin R.A."/>
            <person name="Nabieva E.R."/>
            <person name="Penin A.A."/>
            <person name="Kondrashov A.S."/>
            <person name="Logacheva M.D."/>
        </authorList>
    </citation>
    <scope>NUCLEOTIDE SEQUENCE [LARGE SCALE GENOMIC DNA]</scope>
</reference>
<sequence>MEVPSSMAEDLCDLLASFFDTDASSQALAVVEALSCQPEHRYEIARSNAMGGILSILDFQMDDDDDDDDDDGFLLQIALSILRNLSSTNHIDHPDELIPKLVPLLEETTLSTHCILILKNLCERASGRKSVAETEGCISSVALLLEAEDRKAQEHAVSVLHSLCCHRANYREMVMKEGVIPGLVHVSVNGNRRAKATASEVLRVLKNEFSRSGEISGGGGGGTEGRDEKNVDNGSIVRMKESGPSKTQGLFCNIFCRPTGMAAVKKKKKKKKN</sequence>
<accession>S8DKX2</accession>
<keyword evidence="1" id="KW-0833">Ubl conjugation pathway</keyword>
<dbReference type="Gene3D" id="1.25.10.10">
    <property type="entry name" value="Leucine-rich Repeat Variant"/>
    <property type="match status" value="1"/>
</dbReference>
<comment type="caution">
    <text evidence="3">The sequence shown here is derived from an EMBL/GenBank/DDBJ whole genome shotgun (WGS) entry which is preliminary data.</text>
</comment>
<name>S8DKX2_9LAMI</name>
<dbReference type="PANTHER" id="PTHR23315:SF240">
    <property type="entry name" value="U-BOX DOMAIN-CONTAINING PROTEIN 5"/>
    <property type="match status" value="1"/>
</dbReference>
<dbReference type="Pfam" id="PF25598">
    <property type="entry name" value="ARM_PUB"/>
    <property type="match status" value="1"/>
</dbReference>
<dbReference type="InterPro" id="IPR058678">
    <property type="entry name" value="ARM_PUB"/>
</dbReference>
<dbReference type="SUPFAM" id="SSF48371">
    <property type="entry name" value="ARM repeat"/>
    <property type="match status" value="1"/>
</dbReference>
<dbReference type="InterPro" id="IPR016024">
    <property type="entry name" value="ARM-type_fold"/>
</dbReference>
<gene>
    <name evidence="3" type="ORF">M569_11288</name>
</gene>
<evidence type="ECO:0000256" key="1">
    <source>
        <dbReference type="ARBA" id="ARBA00022786"/>
    </source>
</evidence>